<proteinExistence type="predicted"/>
<dbReference type="AlphaFoldDB" id="A0A0F9JUL9"/>
<dbReference type="EMBL" id="LAZR01009294">
    <property type="protein sequence ID" value="KKM73494.1"/>
    <property type="molecule type" value="Genomic_DNA"/>
</dbReference>
<comment type="caution">
    <text evidence="1">The sequence shown here is derived from an EMBL/GenBank/DDBJ whole genome shotgun (WGS) entry which is preliminary data.</text>
</comment>
<gene>
    <name evidence="1" type="ORF">LCGC14_1409900</name>
</gene>
<protein>
    <submittedName>
        <fullName evidence="1">Uncharacterized protein</fullName>
    </submittedName>
</protein>
<sequence length="61" mass="7266">MNDHLREDRTNQELDAGLREKILAFREAIHSTQKLREEIETIIKKKNLDRNFAWASLDRST</sequence>
<name>A0A0F9JUL9_9ZZZZ</name>
<organism evidence="1">
    <name type="scientific">marine sediment metagenome</name>
    <dbReference type="NCBI Taxonomy" id="412755"/>
    <lineage>
        <taxon>unclassified sequences</taxon>
        <taxon>metagenomes</taxon>
        <taxon>ecological metagenomes</taxon>
    </lineage>
</organism>
<accession>A0A0F9JUL9</accession>
<reference evidence="1" key="1">
    <citation type="journal article" date="2015" name="Nature">
        <title>Complex archaea that bridge the gap between prokaryotes and eukaryotes.</title>
        <authorList>
            <person name="Spang A."/>
            <person name="Saw J.H."/>
            <person name="Jorgensen S.L."/>
            <person name="Zaremba-Niedzwiedzka K."/>
            <person name="Martijn J."/>
            <person name="Lind A.E."/>
            <person name="van Eijk R."/>
            <person name="Schleper C."/>
            <person name="Guy L."/>
            <person name="Ettema T.J."/>
        </authorList>
    </citation>
    <scope>NUCLEOTIDE SEQUENCE</scope>
</reference>
<evidence type="ECO:0000313" key="1">
    <source>
        <dbReference type="EMBL" id="KKM73494.1"/>
    </source>
</evidence>